<reference evidence="1 4" key="2">
    <citation type="journal article" date="2019" name="Emerg. Microbes Infect.">
        <title>Comprehensive subspecies identification of 175 nontuberculous mycobacteria species based on 7547 genomic profiles.</title>
        <authorList>
            <person name="Matsumoto Y."/>
            <person name="Kinjo T."/>
            <person name="Motooka D."/>
            <person name="Nabeya D."/>
            <person name="Jung N."/>
            <person name="Uechi K."/>
            <person name="Horii T."/>
            <person name="Iida T."/>
            <person name="Fujita J."/>
            <person name="Nakamura S."/>
        </authorList>
    </citation>
    <scope>NUCLEOTIDE SEQUENCE [LARGE SCALE GENOMIC DNA]</scope>
    <source>
        <strain evidence="1 4">JCM 6377</strain>
    </source>
</reference>
<accession>A0A2A7N9V5</accession>
<organism evidence="2 3">
    <name type="scientific">Mycolicibacterium agri</name>
    <name type="common">Mycobacterium agri</name>
    <dbReference type="NCBI Taxonomy" id="36811"/>
    <lineage>
        <taxon>Bacteria</taxon>
        <taxon>Bacillati</taxon>
        <taxon>Actinomycetota</taxon>
        <taxon>Actinomycetes</taxon>
        <taxon>Mycobacteriales</taxon>
        <taxon>Mycobacteriaceae</taxon>
        <taxon>Mycolicibacterium</taxon>
    </lineage>
</organism>
<sequence length="282" mass="29536">MFTETQWDHEVDVLCVGAEDGVLATALVAANADRDAYLAVTQPVAGNDVGSRLGYRGGDGQTTRHLAGFDYAFGFGGPAQALWPVRAAETIAPPAKTTRGAIEPFFGAALEQWAHRCAAAPSGLIYDRVGSRHMAPMRSTARAEKVEAAVVGTIELSPSLPALSLTGWLRSRGEEADLRPRTGVRLCKLIFEEDAPVGALLETDSGLRAVRARENLVIAFGGATADCAHPLVSATAPVTVRVCLVSKAASRFGELELITAAGDDNRLLFVDAPGVELAAASA</sequence>
<dbReference type="Proteomes" id="UP000220914">
    <property type="component" value="Unassembled WGS sequence"/>
</dbReference>
<evidence type="ECO:0000313" key="2">
    <source>
        <dbReference type="EMBL" id="PEG40674.1"/>
    </source>
</evidence>
<dbReference type="Proteomes" id="UP000465302">
    <property type="component" value="Unassembled WGS sequence"/>
</dbReference>
<reference evidence="2 3" key="1">
    <citation type="submission" date="2017-10" db="EMBL/GenBank/DDBJ databases">
        <title>The new phylogeny of genus Mycobacterium.</title>
        <authorList>
            <person name="Tortoli E."/>
            <person name="Trovato A."/>
            <person name="Cirillo D.M."/>
        </authorList>
    </citation>
    <scope>NUCLEOTIDE SEQUENCE [LARGE SCALE GENOMIC DNA]</scope>
    <source>
        <strain evidence="2 3">CCUG37673</strain>
    </source>
</reference>
<dbReference type="EMBL" id="BLKS01000001">
    <property type="protein sequence ID" value="GFG49353.1"/>
    <property type="molecule type" value="Genomic_DNA"/>
</dbReference>
<dbReference type="OrthoDB" id="4640500at2"/>
<evidence type="ECO:0000313" key="4">
    <source>
        <dbReference type="Proteomes" id="UP000465302"/>
    </source>
</evidence>
<keyword evidence="3" id="KW-1185">Reference proteome</keyword>
<protein>
    <submittedName>
        <fullName evidence="2">Uncharacterized protein</fullName>
    </submittedName>
</protein>
<name>A0A2A7N9V5_MYCAG</name>
<dbReference type="AlphaFoldDB" id="A0A2A7N9V5"/>
<dbReference type="RefSeq" id="WP_097939354.1">
    <property type="nucleotide sequence ID" value="NZ_BLKS01000001.1"/>
</dbReference>
<proteinExistence type="predicted"/>
<evidence type="ECO:0000313" key="3">
    <source>
        <dbReference type="Proteomes" id="UP000220914"/>
    </source>
</evidence>
<comment type="caution">
    <text evidence="2">The sequence shown here is derived from an EMBL/GenBank/DDBJ whole genome shotgun (WGS) entry which is preliminary data.</text>
</comment>
<evidence type="ECO:0000313" key="1">
    <source>
        <dbReference type="EMBL" id="GFG49353.1"/>
    </source>
</evidence>
<dbReference type="EMBL" id="PDCP01000009">
    <property type="protein sequence ID" value="PEG40674.1"/>
    <property type="molecule type" value="Genomic_DNA"/>
</dbReference>
<gene>
    <name evidence="2" type="ORF">CQY20_07015</name>
    <name evidence="1" type="ORF">MAGR_07940</name>
</gene>
<reference evidence="1" key="3">
    <citation type="submission" date="2020-02" db="EMBL/GenBank/DDBJ databases">
        <authorList>
            <person name="Matsumoto Y."/>
            <person name="Motooka D."/>
            <person name="Nakamura S."/>
        </authorList>
    </citation>
    <scope>NUCLEOTIDE SEQUENCE</scope>
    <source>
        <strain evidence="1">JCM 6377</strain>
    </source>
</reference>